<dbReference type="InterPro" id="IPR050482">
    <property type="entry name" value="Sensor_HK_TwoCompSys"/>
</dbReference>
<dbReference type="RefSeq" id="WP_200557267.1">
    <property type="nucleotide sequence ID" value="NZ_JAEPES010000006.1"/>
</dbReference>
<evidence type="ECO:0000256" key="17">
    <source>
        <dbReference type="ARBA" id="ARBA00030800"/>
    </source>
</evidence>
<dbReference type="GO" id="GO:0000155">
    <property type="term" value="F:phosphorelay sensor kinase activity"/>
    <property type="evidence" value="ECO:0007669"/>
    <property type="project" value="InterPro"/>
</dbReference>
<comment type="function">
    <text evidence="16">Member of the two-component regulatory system NreB/NreC involved in the control of dissimilatory nitrate/nitrite reduction in response to oxygen. NreB functions as a direct oxygen sensor histidine kinase which is autophosphorylated, in the absence of oxygen, probably at the conserved histidine residue, and transfers its phosphate group probably to a conserved aspartate residue of NreC. NreB/NreC activates the expression of the nitrate (narGHJI) and nitrite (nir) reductase operons, as well as the putative nitrate transporter gene narT.</text>
</comment>
<evidence type="ECO:0000256" key="3">
    <source>
        <dbReference type="ARBA" id="ARBA00004496"/>
    </source>
</evidence>
<keyword evidence="8" id="KW-0597">Phosphoprotein</keyword>
<dbReference type="AlphaFoldDB" id="A0A934SPX3"/>
<evidence type="ECO:0000259" key="19">
    <source>
        <dbReference type="SMART" id="SM00387"/>
    </source>
</evidence>
<dbReference type="Gene3D" id="3.30.565.10">
    <property type="entry name" value="Histidine kinase-like ATPase, C-terminal domain"/>
    <property type="match status" value="1"/>
</dbReference>
<evidence type="ECO:0000256" key="11">
    <source>
        <dbReference type="ARBA" id="ARBA00022777"/>
    </source>
</evidence>
<comment type="subcellular location">
    <subcellularLocation>
        <location evidence="3">Cytoplasm</location>
    </subcellularLocation>
</comment>
<keyword evidence="12" id="KW-0067">ATP-binding</keyword>
<dbReference type="EMBL" id="JAEPES010000006">
    <property type="protein sequence ID" value="MBK4349077.1"/>
    <property type="molecule type" value="Genomic_DNA"/>
</dbReference>
<dbReference type="SMART" id="SM00387">
    <property type="entry name" value="HATPase_c"/>
    <property type="match status" value="1"/>
</dbReference>
<evidence type="ECO:0000256" key="18">
    <source>
        <dbReference type="SAM" id="Phobius"/>
    </source>
</evidence>
<dbReference type="Gene3D" id="1.20.5.1930">
    <property type="match status" value="1"/>
</dbReference>
<evidence type="ECO:0000256" key="13">
    <source>
        <dbReference type="ARBA" id="ARBA00023004"/>
    </source>
</evidence>
<feature type="domain" description="Histidine kinase/HSP90-like ATPase" evidence="19">
    <location>
        <begin position="290"/>
        <end position="379"/>
    </location>
</feature>
<keyword evidence="18" id="KW-1133">Transmembrane helix</keyword>
<dbReference type="Pfam" id="PF02518">
    <property type="entry name" value="HATPase_c"/>
    <property type="match status" value="1"/>
</dbReference>
<evidence type="ECO:0000256" key="10">
    <source>
        <dbReference type="ARBA" id="ARBA00022741"/>
    </source>
</evidence>
<dbReference type="GO" id="GO:0046983">
    <property type="term" value="F:protein dimerization activity"/>
    <property type="evidence" value="ECO:0007669"/>
    <property type="project" value="InterPro"/>
</dbReference>
<dbReference type="InterPro" id="IPR017205">
    <property type="entry name" value="Sig_transdc_His_kinase_ChrS"/>
</dbReference>
<dbReference type="Pfam" id="PF07730">
    <property type="entry name" value="HisKA_3"/>
    <property type="match status" value="1"/>
</dbReference>
<keyword evidence="7" id="KW-0963">Cytoplasm</keyword>
<evidence type="ECO:0000313" key="21">
    <source>
        <dbReference type="Proteomes" id="UP000636458"/>
    </source>
</evidence>
<evidence type="ECO:0000256" key="15">
    <source>
        <dbReference type="ARBA" id="ARBA00023014"/>
    </source>
</evidence>
<evidence type="ECO:0000256" key="4">
    <source>
        <dbReference type="ARBA" id="ARBA00012438"/>
    </source>
</evidence>
<evidence type="ECO:0000256" key="7">
    <source>
        <dbReference type="ARBA" id="ARBA00022490"/>
    </source>
</evidence>
<feature type="transmembrane region" description="Helical" evidence="18">
    <location>
        <begin position="102"/>
        <end position="123"/>
    </location>
</feature>
<feature type="transmembrane region" description="Helical" evidence="18">
    <location>
        <begin position="6"/>
        <end position="24"/>
    </location>
</feature>
<reference evidence="20" key="1">
    <citation type="submission" date="2021-01" db="EMBL/GenBank/DDBJ databases">
        <title>Lacisediminihabitans sp. nov. strain G11-30, isolated from Antarctic Soil.</title>
        <authorList>
            <person name="Li J."/>
        </authorList>
    </citation>
    <scope>NUCLEOTIDE SEQUENCE</scope>
    <source>
        <strain evidence="20">G11-30</strain>
    </source>
</reference>
<keyword evidence="9" id="KW-0808">Transferase</keyword>
<dbReference type="EC" id="2.7.13.3" evidence="4"/>
<feature type="transmembrane region" description="Helical" evidence="18">
    <location>
        <begin position="31"/>
        <end position="50"/>
    </location>
</feature>
<sequence>MTGARWWNVLVVGTILVLAAINGVTRPFGPWQQMTAWIALALFLACYVLYGRRALRDGTSGIAFSATVIVLSGVVVACSPSLAVIQAIAFPLVWVAIESTRLAIVANVALALVVSAGFLIVLGTDPQNIANTAVIEAISLVGSLALGTWITRIAELSAERKLLIDELTQTQDQLALLSRDAGVTSERERLAREIHDTIAQSLTGLVMLSQRAQRELAAGETGAVGDRLELIEESARETLVETRSLVASSAPVELGGGIAAALDRLGARFDRETGIRVSVSADISGEFDRDAEVVLLRCAQESLANVRKHSRARAVSIRLEGCATMTVTDDGVGFDPLLPNDGFGLVGMRDRLALVAGTLAVSSAPGTGTTLTVSLPAGVTP</sequence>
<dbReference type="PANTHER" id="PTHR24421">
    <property type="entry name" value="NITRATE/NITRITE SENSOR PROTEIN NARX-RELATED"/>
    <property type="match status" value="1"/>
</dbReference>
<dbReference type="InterPro" id="IPR004358">
    <property type="entry name" value="Sig_transdc_His_kin-like_C"/>
</dbReference>
<comment type="catalytic activity">
    <reaction evidence="1">
        <text>ATP + protein L-histidine = ADP + protein N-phospho-L-histidine.</text>
        <dbReference type="EC" id="2.7.13.3"/>
    </reaction>
</comment>
<dbReference type="Proteomes" id="UP000636458">
    <property type="component" value="Unassembled WGS sequence"/>
</dbReference>
<keyword evidence="15" id="KW-0411">Iron-sulfur</keyword>
<keyword evidence="10" id="KW-0547">Nucleotide-binding</keyword>
<protein>
    <recommendedName>
        <fullName evidence="5">Oxygen sensor histidine kinase NreB</fullName>
        <ecNumber evidence="4">2.7.13.3</ecNumber>
    </recommendedName>
    <alternativeName>
        <fullName evidence="17">Nitrogen regulation protein B</fullName>
    </alternativeName>
</protein>
<organism evidence="20 21">
    <name type="scientific">Lacisediminihabitans changchengi</name>
    <dbReference type="NCBI Taxonomy" id="2787634"/>
    <lineage>
        <taxon>Bacteria</taxon>
        <taxon>Bacillati</taxon>
        <taxon>Actinomycetota</taxon>
        <taxon>Actinomycetes</taxon>
        <taxon>Micrococcales</taxon>
        <taxon>Microbacteriaceae</taxon>
        <taxon>Lacisediminihabitans</taxon>
    </lineage>
</organism>
<keyword evidence="13" id="KW-0408">Iron</keyword>
<keyword evidence="14" id="KW-0902">Two-component regulatory system</keyword>
<evidence type="ECO:0000256" key="2">
    <source>
        <dbReference type="ARBA" id="ARBA00001966"/>
    </source>
</evidence>
<feature type="transmembrane region" description="Helical" evidence="18">
    <location>
        <begin position="129"/>
        <end position="151"/>
    </location>
</feature>
<keyword evidence="18" id="KW-0812">Transmembrane</keyword>
<evidence type="ECO:0000256" key="16">
    <source>
        <dbReference type="ARBA" id="ARBA00024827"/>
    </source>
</evidence>
<dbReference type="InterPro" id="IPR011712">
    <property type="entry name" value="Sig_transdc_His_kin_sub3_dim/P"/>
</dbReference>
<proteinExistence type="predicted"/>
<dbReference type="PRINTS" id="PR00344">
    <property type="entry name" value="BCTRLSENSOR"/>
</dbReference>
<evidence type="ECO:0000256" key="9">
    <source>
        <dbReference type="ARBA" id="ARBA00022679"/>
    </source>
</evidence>
<dbReference type="SUPFAM" id="SSF55874">
    <property type="entry name" value="ATPase domain of HSP90 chaperone/DNA topoisomerase II/histidine kinase"/>
    <property type="match status" value="1"/>
</dbReference>
<dbReference type="PANTHER" id="PTHR24421:SF10">
    <property type="entry name" value="NITRATE_NITRITE SENSOR PROTEIN NARQ"/>
    <property type="match status" value="1"/>
</dbReference>
<dbReference type="GO" id="GO:0005524">
    <property type="term" value="F:ATP binding"/>
    <property type="evidence" value="ECO:0007669"/>
    <property type="project" value="UniProtKB-KW"/>
</dbReference>
<accession>A0A934SPX3</accession>
<dbReference type="InterPro" id="IPR003594">
    <property type="entry name" value="HATPase_dom"/>
</dbReference>
<evidence type="ECO:0000313" key="20">
    <source>
        <dbReference type="EMBL" id="MBK4349077.1"/>
    </source>
</evidence>
<evidence type="ECO:0000256" key="5">
    <source>
        <dbReference type="ARBA" id="ARBA00017322"/>
    </source>
</evidence>
<evidence type="ECO:0000256" key="12">
    <source>
        <dbReference type="ARBA" id="ARBA00022840"/>
    </source>
</evidence>
<dbReference type="GO" id="GO:0005737">
    <property type="term" value="C:cytoplasm"/>
    <property type="evidence" value="ECO:0007669"/>
    <property type="project" value="UniProtKB-SubCell"/>
</dbReference>
<evidence type="ECO:0000256" key="6">
    <source>
        <dbReference type="ARBA" id="ARBA00022485"/>
    </source>
</evidence>
<dbReference type="PIRSF" id="PIRSF037434">
    <property type="entry name" value="STHK_ChrS"/>
    <property type="match status" value="1"/>
</dbReference>
<dbReference type="GO" id="GO:0016020">
    <property type="term" value="C:membrane"/>
    <property type="evidence" value="ECO:0007669"/>
    <property type="project" value="InterPro"/>
</dbReference>
<dbReference type="CDD" id="cd16917">
    <property type="entry name" value="HATPase_UhpB-NarQ-NarX-like"/>
    <property type="match status" value="1"/>
</dbReference>
<name>A0A934SPX3_9MICO</name>
<dbReference type="GO" id="GO:0051539">
    <property type="term" value="F:4 iron, 4 sulfur cluster binding"/>
    <property type="evidence" value="ECO:0007669"/>
    <property type="project" value="UniProtKB-KW"/>
</dbReference>
<keyword evidence="18" id="KW-0472">Membrane</keyword>
<comment type="caution">
    <text evidence="20">The sequence shown here is derived from an EMBL/GenBank/DDBJ whole genome shotgun (WGS) entry which is preliminary data.</text>
</comment>
<evidence type="ECO:0000256" key="14">
    <source>
        <dbReference type="ARBA" id="ARBA00023012"/>
    </source>
</evidence>
<comment type="cofactor">
    <cofactor evidence="2">
        <name>[4Fe-4S] cluster</name>
        <dbReference type="ChEBI" id="CHEBI:49883"/>
    </cofactor>
</comment>
<keyword evidence="15" id="KW-0479">Metal-binding</keyword>
<keyword evidence="6" id="KW-0004">4Fe-4S</keyword>
<gene>
    <name evidence="20" type="ORF">IV501_15715</name>
</gene>
<feature type="transmembrane region" description="Helical" evidence="18">
    <location>
        <begin position="62"/>
        <end position="95"/>
    </location>
</feature>
<dbReference type="InterPro" id="IPR036890">
    <property type="entry name" value="HATPase_C_sf"/>
</dbReference>
<keyword evidence="21" id="KW-1185">Reference proteome</keyword>
<keyword evidence="11 20" id="KW-0418">Kinase</keyword>
<evidence type="ECO:0000256" key="1">
    <source>
        <dbReference type="ARBA" id="ARBA00000085"/>
    </source>
</evidence>
<evidence type="ECO:0000256" key="8">
    <source>
        <dbReference type="ARBA" id="ARBA00022553"/>
    </source>
</evidence>